<protein>
    <submittedName>
        <fullName evidence="2">GNAT family N-acetyltransferase</fullName>
    </submittedName>
</protein>
<dbReference type="Pfam" id="PF00583">
    <property type="entry name" value="Acetyltransf_1"/>
    <property type="match status" value="1"/>
</dbReference>
<proteinExistence type="predicted"/>
<organism evidence="2 3">
    <name type="scientific">Acetobacter vaccinii</name>
    <dbReference type="NCBI Taxonomy" id="2592655"/>
    <lineage>
        <taxon>Bacteria</taxon>
        <taxon>Pseudomonadati</taxon>
        <taxon>Pseudomonadota</taxon>
        <taxon>Alphaproteobacteria</taxon>
        <taxon>Acetobacterales</taxon>
        <taxon>Acetobacteraceae</taxon>
        <taxon>Acetobacter</taxon>
    </lineage>
</organism>
<dbReference type="PROSITE" id="PS51186">
    <property type="entry name" value="GNAT"/>
    <property type="match status" value="1"/>
</dbReference>
<dbReference type="CDD" id="cd04301">
    <property type="entry name" value="NAT_SF"/>
    <property type="match status" value="1"/>
</dbReference>
<reference evidence="2 3" key="1">
    <citation type="submission" date="2019-09" db="EMBL/GenBank/DDBJ databases">
        <title>Genome sequencing of strain KACC 21233.</title>
        <authorList>
            <person name="Heo J."/>
            <person name="Kim S.-J."/>
            <person name="Kim J.-S."/>
            <person name="Hong S.-B."/>
            <person name="Kwon S.-W."/>
        </authorList>
    </citation>
    <scope>NUCLEOTIDE SEQUENCE [LARGE SCALE GENOMIC DNA]</scope>
    <source>
        <strain evidence="2 3">KACC 21233</strain>
    </source>
</reference>
<evidence type="ECO:0000313" key="3">
    <source>
        <dbReference type="Proteomes" id="UP000324536"/>
    </source>
</evidence>
<sequence>MTNPSADTTWRAMTPDDLAGVITLAGHIHTDYPEDAAVFAERLALCPTGCLVLDGPLGVVGYLISHPWQGPLSPPLNTLLGALPATPESWYIHDVALAPAARGAGHAGKVVPLVEGMARQHGLPRLSLTSTGQALSFWHRQGFVDEVITEAERAILASYDPQARLMTRPVA</sequence>
<dbReference type="InterPro" id="IPR000182">
    <property type="entry name" value="GNAT_dom"/>
</dbReference>
<feature type="domain" description="N-acetyltransferase" evidence="1">
    <location>
        <begin position="8"/>
        <end position="171"/>
    </location>
</feature>
<name>A0A5C1YPK5_9PROT</name>
<dbReference type="SUPFAM" id="SSF55729">
    <property type="entry name" value="Acyl-CoA N-acyltransferases (Nat)"/>
    <property type="match status" value="1"/>
</dbReference>
<dbReference type="KEGG" id="acek:FLP30_04060"/>
<accession>A0A5C1YPK5</accession>
<dbReference type="GO" id="GO:0016747">
    <property type="term" value="F:acyltransferase activity, transferring groups other than amino-acyl groups"/>
    <property type="evidence" value="ECO:0007669"/>
    <property type="project" value="InterPro"/>
</dbReference>
<dbReference type="Proteomes" id="UP000324536">
    <property type="component" value="Chromosome"/>
</dbReference>
<dbReference type="AlphaFoldDB" id="A0A5C1YPK5"/>
<dbReference type="Gene3D" id="3.40.630.30">
    <property type="match status" value="1"/>
</dbReference>
<dbReference type="InterPro" id="IPR016181">
    <property type="entry name" value="Acyl_CoA_acyltransferase"/>
</dbReference>
<dbReference type="EMBL" id="CP043506">
    <property type="protein sequence ID" value="QEO17017.1"/>
    <property type="molecule type" value="Genomic_DNA"/>
</dbReference>
<evidence type="ECO:0000259" key="1">
    <source>
        <dbReference type="PROSITE" id="PS51186"/>
    </source>
</evidence>
<dbReference type="RefSeq" id="WP_149278696.1">
    <property type="nucleotide sequence ID" value="NZ_CP043506.1"/>
</dbReference>
<keyword evidence="3" id="KW-1185">Reference proteome</keyword>
<evidence type="ECO:0000313" key="2">
    <source>
        <dbReference type="EMBL" id="QEO17017.1"/>
    </source>
</evidence>
<keyword evidence="2" id="KW-0808">Transferase</keyword>
<gene>
    <name evidence="2" type="ORF">FLP30_04060</name>
</gene>
<dbReference type="OrthoDB" id="359414at2"/>